<dbReference type="PANTHER" id="PTHR35535:SF1">
    <property type="entry name" value="HEAT SHOCK PROTEIN HSLJ"/>
    <property type="match status" value="1"/>
</dbReference>
<feature type="domain" description="DUF306" evidence="2">
    <location>
        <begin position="142"/>
        <end position="243"/>
    </location>
</feature>
<dbReference type="RefSeq" id="WP_166126564.1">
    <property type="nucleotide sequence ID" value="NZ_JAANOQ010000003.1"/>
</dbReference>
<organism evidence="3 4">
    <name type="scientific">Flavobacterium bernardetii</name>
    <dbReference type="NCBI Taxonomy" id="2813823"/>
    <lineage>
        <taxon>Bacteria</taxon>
        <taxon>Pseudomonadati</taxon>
        <taxon>Bacteroidota</taxon>
        <taxon>Flavobacteriia</taxon>
        <taxon>Flavobacteriales</taxon>
        <taxon>Flavobacteriaceae</taxon>
        <taxon>Flavobacterium</taxon>
    </lineage>
</organism>
<comment type="caution">
    <text evidence="3">The sequence shown here is derived from an EMBL/GenBank/DDBJ whole genome shotgun (WGS) entry which is preliminary data.</text>
</comment>
<dbReference type="Gene3D" id="2.40.128.270">
    <property type="match status" value="1"/>
</dbReference>
<evidence type="ECO:0000259" key="2">
    <source>
        <dbReference type="Pfam" id="PF03724"/>
    </source>
</evidence>
<proteinExistence type="predicted"/>
<evidence type="ECO:0000313" key="4">
    <source>
        <dbReference type="Proteomes" id="UP000605990"/>
    </source>
</evidence>
<evidence type="ECO:0000256" key="1">
    <source>
        <dbReference type="SAM" id="SignalP"/>
    </source>
</evidence>
<accession>A0ABR7IWW1</accession>
<dbReference type="InterPro" id="IPR038670">
    <property type="entry name" value="HslJ-like_sf"/>
</dbReference>
<sequence>MKKSIFFGILVLTILSCKTASVSNTTVVNDTEKLPYFKASGTEPFWNISISEEQIVYKTPEDSIILPYVKPIFAMDSNVKLYRVKTESAEFTIQISQQECQNEMSGELSPYKVSVDYRKNKTSAFENIKGCGQYITDYRLHDIWVLEELNGKKISSEDFGKKFPMIEIYASTNKFSGFSGCNQMNGTLFSEKEKLRFINIVTTEMMCDNSYKETEYITTLQNITSYSIGENRLILSNPSGKKIIFKKID</sequence>
<reference evidence="3 4" key="1">
    <citation type="submission" date="2020-08" db="EMBL/GenBank/DDBJ databases">
        <title>Description of novel Flavobacterium F-408 isolate.</title>
        <authorList>
            <person name="Saticioglu I.B."/>
            <person name="Duman M."/>
            <person name="Altun S."/>
        </authorList>
    </citation>
    <scope>NUCLEOTIDE SEQUENCE [LARGE SCALE GENOMIC DNA]</scope>
    <source>
        <strain evidence="3 4">F-408</strain>
    </source>
</reference>
<dbReference type="PANTHER" id="PTHR35535">
    <property type="entry name" value="HEAT SHOCK PROTEIN HSLJ"/>
    <property type="match status" value="1"/>
</dbReference>
<feature type="signal peptide" evidence="1">
    <location>
        <begin position="1"/>
        <end position="22"/>
    </location>
</feature>
<dbReference type="Pfam" id="PF03724">
    <property type="entry name" value="META"/>
    <property type="match status" value="1"/>
</dbReference>
<keyword evidence="4" id="KW-1185">Reference proteome</keyword>
<evidence type="ECO:0000313" key="3">
    <source>
        <dbReference type="EMBL" id="MBC5834270.1"/>
    </source>
</evidence>
<dbReference type="PROSITE" id="PS51257">
    <property type="entry name" value="PROKAR_LIPOPROTEIN"/>
    <property type="match status" value="1"/>
</dbReference>
<keyword evidence="1" id="KW-0732">Signal</keyword>
<gene>
    <name evidence="3" type="ORF">H8R27_05155</name>
</gene>
<dbReference type="InterPro" id="IPR005184">
    <property type="entry name" value="DUF306_Meta_HslJ"/>
</dbReference>
<dbReference type="EMBL" id="JACRUN010000002">
    <property type="protein sequence ID" value="MBC5834270.1"/>
    <property type="molecule type" value="Genomic_DNA"/>
</dbReference>
<feature type="chain" id="PRO_5045164404" evidence="1">
    <location>
        <begin position="23"/>
        <end position="249"/>
    </location>
</feature>
<dbReference type="InterPro" id="IPR053147">
    <property type="entry name" value="Hsp_HslJ-like"/>
</dbReference>
<name>A0ABR7IWW1_9FLAO</name>
<protein>
    <submittedName>
        <fullName evidence="3">META domain-containing protein</fullName>
    </submittedName>
</protein>
<dbReference type="Proteomes" id="UP000605990">
    <property type="component" value="Unassembled WGS sequence"/>
</dbReference>